<keyword evidence="3" id="KW-0804">Transcription</keyword>
<dbReference type="InterPro" id="IPR018060">
    <property type="entry name" value="HTH_AraC"/>
</dbReference>
<dbReference type="PRINTS" id="PR00032">
    <property type="entry name" value="HTHARAC"/>
</dbReference>
<evidence type="ECO:0000313" key="6">
    <source>
        <dbReference type="Proteomes" id="UP001207742"/>
    </source>
</evidence>
<organism evidence="5 6">
    <name type="scientific">Chitinophaga nivalis</name>
    <dbReference type="NCBI Taxonomy" id="2991709"/>
    <lineage>
        <taxon>Bacteria</taxon>
        <taxon>Pseudomonadati</taxon>
        <taxon>Bacteroidota</taxon>
        <taxon>Chitinophagia</taxon>
        <taxon>Chitinophagales</taxon>
        <taxon>Chitinophagaceae</taxon>
        <taxon>Chitinophaga</taxon>
    </lineage>
</organism>
<dbReference type="Proteomes" id="UP001207742">
    <property type="component" value="Unassembled WGS sequence"/>
</dbReference>
<dbReference type="PANTHER" id="PTHR43280">
    <property type="entry name" value="ARAC-FAMILY TRANSCRIPTIONAL REGULATOR"/>
    <property type="match status" value="1"/>
</dbReference>
<keyword evidence="6" id="KW-1185">Reference proteome</keyword>
<dbReference type="SUPFAM" id="SSF46689">
    <property type="entry name" value="Homeodomain-like"/>
    <property type="match status" value="1"/>
</dbReference>
<evidence type="ECO:0000256" key="1">
    <source>
        <dbReference type="ARBA" id="ARBA00023015"/>
    </source>
</evidence>
<evidence type="ECO:0000256" key="3">
    <source>
        <dbReference type="ARBA" id="ARBA00023163"/>
    </source>
</evidence>
<feature type="domain" description="HTH araC/xylS-type" evidence="4">
    <location>
        <begin position="182"/>
        <end position="282"/>
    </location>
</feature>
<comment type="caution">
    <text evidence="5">The sequence shown here is derived from an EMBL/GenBank/DDBJ whole genome shotgun (WGS) entry which is preliminary data.</text>
</comment>
<dbReference type="PANTHER" id="PTHR43280:SF2">
    <property type="entry name" value="HTH-TYPE TRANSCRIPTIONAL REGULATOR EXSA"/>
    <property type="match status" value="1"/>
</dbReference>
<dbReference type="InterPro" id="IPR009057">
    <property type="entry name" value="Homeodomain-like_sf"/>
</dbReference>
<dbReference type="PROSITE" id="PS00041">
    <property type="entry name" value="HTH_ARAC_FAMILY_1"/>
    <property type="match status" value="1"/>
</dbReference>
<reference evidence="5 6" key="1">
    <citation type="submission" date="2022-10" db="EMBL/GenBank/DDBJ databases">
        <title>Chitinophaga nivalis PC15 sp. nov., isolated from Pyeongchang county, South Korea.</title>
        <authorList>
            <person name="Trinh H.N."/>
        </authorList>
    </citation>
    <scope>NUCLEOTIDE SEQUENCE [LARGE SCALE GENOMIC DNA]</scope>
    <source>
        <strain evidence="5 6">PC14</strain>
    </source>
</reference>
<keyword evidence="1" id="KW-0805">Transcription regulation</keyword>
<name>A0ABT3IPG8_9BACT</name>
<evidence type="ECO:0000259" key="4">
    <source>
        <dbReference type="PROSITE" id="PS01124"/>
    </source>
</evidence>
<proteinExistence type="predicted"/>
<dbReference type="InterPro" id="IPR037923">
    <property type="entry name" value="HTH-like"/>
</dbReference>
<dbReference type="Pfam" id="PF12833">
    <property type="entry name" value="HTH_18"/>
    <property type="match status" value="1"/>
</dbReference>
<protein>
    <submittedName>
        <fullName evidence="5">AraC family transcriptional regulator</fullName>
    </submittedName>
</protein>
<dbReference type="PROSITE" id="PS01124">
    <property type="entry name" value="HTH_ARAC_FAMILY_2"/>
    <property type="match status" value="1"/>
</dbReference>
<dbReference type="RefSeq" id="WP_264732682.1">
    <property type="nucleotide sequence ID" value="NZ_JAPDNR010000001.1"/>
</dbReference>
<sequence length="295" mass="34636">MGVRNLYRPFEMVQADLESWSNQPMTYHFFEIIHIQEGSGIRVVNQNRFPYRKGSVFLFTPRDCRGFEVTTPTRFISVRFSDLFVGQCTATAERARIGEWLKQLEYLFFNHNKQEELLIKQPGDCKMIASLMSNMLTEYEQKPAYYESNLQYFVTLLLNIVARNVSGDSSRNEKTDSEPLISRMVTHIKQQIYYPQELKLEFLATKFNLSANYVGEYFKKQTGESLQQFIICYKLNLVELRVSYSDLTIGEIAYELGFTDESHLSRLFKKYFGMSPAMFRKQRKEQQAHPEIGVR</sequence>
<dbReference type="InterPro" id="IPR020449">
    <property type="entry name" value="Tscrpt_reg_AraC-type_HTH"/>
</dbReference>
<dbReference type="SUPFAM" id="SSF51215">
    <property type="entry name" value="Regulatory protein AraC"/>
    <property type="match status" value="1"/>
</dbReference>
<dbReference type="SMART" id="SM00342">
    <property type="entry name" value="HTH_ARAC"/>
    <property type="match status" value="1"/>
</dbReference>
<accession>A0ABT3IPG8</accession>
<gene>
    <name evidence="5" type="ORF">OL497_18305</name>
</gene>
<dbReference type="Gene3D" id="1.10.10.60">
    <property type="entry name" value="Homeodomain-like"/>
    <property type="match status" value="2"/>
</dbReference>
<dbReference type="EMBL" id="JAPDNS010000002">
    <property type="protein sequence ID" value="MCW3485864.1"/>
    <property type="molecule type" value="Genomic_DNA"/>
</dbReference>
<evidence type="ECO:0000313" key="5">
    <source>
        <dbReference type="EMBL" id="MCW3485864.1"/>
    </source>
</evidence>
<dbReference type="InterPro" id="IPR018062">
    <property type="entry name" value="HTH_AraC-typ_CS"/>
</dbReference>
<evidence type="ECO:0000256" key="2">
    <source>
        <dbReference type="ARBA" id="ARBA00023125"/>
    </source>
</evidence>
<keyword evidence="2" id="KW-0238">DNA-binding</keyword>